<dbReference type="InterPro" id="IPR016461">
    <property type="entry name" value="COMT-like"/>
</dbReference>
<dbReference type="GO" id="GO:0032259">
    <property type="term" value="P:methylation"/>
    <property type="evidence" value="ECO:0007669"/>
    <property type="project" value="UniProtKB-KW"/>
</dbReference>
<dbReference type="InterPro" id="IPR036390">
    <property type="entry name" value="WH_DNA-bd_sf"/>
</dbReference>
<feature type="domain" description="O-methyltransferase C-terminal" evidence="4">
    <location>
        <begin position="179"/>
        <end position="335"/>
    </location>
</feature>
<evidence type="ECO:0000256" key="2">
    <source>
        <dbReference type="ARBA" id="ARBA00022679"/>
    </source>
</evidence>
<reference evidence="5" key="1">
    <citation type="submission" date="2023-06" db="EMBL/GenBank/DDBJ databases">
        <title>Genome-scale phylogeny and comparative genomics of the fungal order Sordariales.</title>
        <authorList>
            <consortium name="Lawrence Berkeley National Laboratory"/>
            <person name="Hensen N."/>
            <person name="Bonometti L."/>
            <person name="Westerberg I."/>
            <person name="Brannstrom I.O."/>
            <person name="Guillou S."/>
            <person name="Cros-Aarteil S."/>
            <person name="Calhoun S."/>
            <person name="Haridas S."/>
            <person name="Kuo A."/>
            <person name="Mondo S."/>
            <person name="Pangilinan J."/>
            <person name="Riley R."/>
            <person name="Labutti K."/>
            <person name="Andreopoulos B."/>
            <person name="Lipzen A."/>
            <person name="Chen C."/>
            <person name="Yanf M."/>
            <person name="Daum C."/>
            <person name="Ng V."/>
            <person name="Clum A."/>
            <person name="Steindorff A."/>
            <person name="Ohm R."/>
            <person name="Martin F."/>
            <person name="Silar P."/>
            <person name="Natvig D."/>
            <person name="Lalanne C."/>
            <person name="Gautier V."/>
            <person name="Ament-Velasquez S.L."/>
            <person name="Kruys A."/>
            <person name="Hutchinson M.I."/>
            <person name="Powell A.J."/>
            <person name="Barry K."/>
            <person name="Miller A.N."/>
            <person name="Grigoriev I.V."/>
            <person name="Debuchy R."/>
            <person name="Gladieux P."/>
            <person name="Thoren M.H."/>
            <person name="Johannesson H."/>
        </authorList>
    </citation>
    <scope>NUCLEOTIDE SEQUENCE</scope>
    <source>
        <strain evidence="5">SMH4607-1</strain>
    </source>
</reference>
<dbReference type="PROSITE" id="PS51683">
    <property type="entry name" value="SAM_OMT_II"/>
    <property type="match status" value="1"/>
</dbReference>
<dbReference type="Proteomes" id="UP001172102">
    <property type="component" value="Unassembled WGS sequence"/>
</dbReference>
<evidence type="ECO:0000313" key="5">
    <source>
        <dbReference type="EMBL" id="KAK0702185.1"/>
    </source>
</evidence>
<keyword evidence="3" id="KW-0949">S-adenosyl-L-methionine</keyword>
<dbReference type="Gene3D" id="3.40.50.150">
    <property type="entry name" value="Vaccinia Virus protein VP39"/>
    <property type="match status" value="1"/>
</dbReference>
<dbReference type="Gene3D" id="1.10.10.10">
    <property type="entry name" value="Winged helix-like DNA-binding domain superfamily/Winged helix DNA-binding domain"/>
    <property type="match status" value="1"/>
</dbReference>
<dbReference type="SUPFAM" id="SSF46785">
    <property type="entry name" value="Winged helix' DNA-binding domain"/>
    <property type="match status" value="1"/>
</dbReference>
<dbReference type="GO" id="GO:0008171">
    <property type="term" value="F:O-methyltransferase activity"/>
    <property type="evidence" value="ECO:0007669"/>
    <property type="project" value="InterPro"/>
</dbReference>
<accession>A0AA40DGG6</accession>
<keyword evidence="6" id="KW-1185">Reference proteome</keyword>
<proteinExistence type="predicted"/>
<evidence type="ECO:0000256" key="1">
    <source>
        <dbReference type="ARBA" id="ARBA00022603"/>
    </source>
</evidence>
<dbReference type="InterPro" id="IPR001077">
    <property type="entry name" value="COMT_C"/>
</dbReference>
<name>A0AA40DGG6_9PEZI</name>
<dbReference type="SUPFAM" id="SSF53335">
    <property type="entry name" value="S-adenosyl-L-methionine-dependent methyltransferases"/>
    <property type="match status" value="1"/>
</dbReference>
<dbReference type="Pfam" id="PF00891">
    <property type="entry name" value="Methyltransf_2"/>
    <property type="match status" value="1"/>
</dbReference>
<dbReference type="AlphaFoldDB" id="A0AA40DGG6"/>
<gene>
    <name evidence="5" type="ORF">B0H67DRAFT_500269</name>
</gene>
<dbReference type="PANTHER" id="PTHR43712">
    <property type="entry name" value="PUTATIVE (AFU_ORTHOLOGUE AFUA_4G14580)-RELATED"/>
    <property type="match status" value="1"/>
</dbReference>
<comment type="caution">
    <text evidence="5">The sequence shown here is derived from an EMBL/GenBank/DDBJ whole genome shotgun (WGS) entry which is preliminary data.</text>
</comment>
<dbReference type="InterPro" id="IPR029063">
    <property type="entry name" value="SAM-dependent_MTases_sf"/>
</dbReference>
<sequence length="356" mass="39106">MGEMGATYMFMEWKLFDRIPNSGSISYKELAASVGAEEAVISRIGGMLVATGRLVQTSPGHVAHSASSRIFTTEHPAGNLFRVMFEHGLRGYVHWPEYFAAYGIKEPAGPANNPFTFSWGHPEMNMWEIVALDEEKQRIFASSMRSMDSISGKYGGPANIYDFAWLGELASVEKGDKDQETPLIVDVGGSHGATLKHILAAVPSIPPERCVLQDRPEVIEEAIRTDDPALRHIRRIPHDFNNEQPVKGDANLGALIYLFRRVLHDYSDAISIRLLSRLADALPRGDSRARVLIMDQILSDPPSPGNAAADLVMFNIGGKERNPAMFDNIVRGAGMKVVKIHRRAGTEVGVVECALA</sequence>
<evidence type="ECO:0000313" key="6">
    <source>
        <dbReference type="Proteomes" id="UP001172102"/>
    </source>
</evidence>
<keyword evidence="2" id="KW-0808">Transferase</keyword>
<protein>
    <submittedName>
        <fullName evidence="5">S-adenosyl-L-methionine-dependent methyltransferase</fullName>
    </submittedName>
</protein>
<dbReference type="PANTHER" id="PTHR43712:SF16">
    <property type="entry name" value="O-METHYLTRANSFERASE ELCB"/>
    <property type="match status" value="1"/>
</dbReference>
<keyword evidence="1 5" id="KW-0489">Methyltransferase</keyword>
<evidence type="ECO:0000256" key="3">
    <source>
        <dbReference type="ARBA" id="ARBA00022691"/>
    </source>
</evidence>
<evidence type="ECO:0000259" key="4">
    <source>
        <dbReference type="Pfam" id="PF00891"/>
    </source>
</evidence>
<dbReference type="InterPro" id="IPR036388">
    <property type="entry name" value="WH-like_DNA-bd_sf"/>
</dbReference>
<organism evidence="5 6">
    <name type="scientific">Lasiosphaeris hirsuta</name>
    <dbReference type="NCBI Taxonomy" id="260670"/>
    <lineage>
        <taxon>Eukaryota</taxon>
        <taxon>Fungi</taxon>
        <taxon>Dikarya</taxon>
        <taxon>Ascomycota</taxon>
        <taxon>Pezizomycotina</taxon>
        <taxon>Sordariomycetes</taxon>
        <taxon>Sordariomycetidae</taxon>
        <taxon>Sordariales</taxon>
        <taxon>Lasiosphaeriaceae</taxon>
        <taxon>Lasiosphaeris</taxon>
    </lineage>
</organism>
<dbReference type="EMBL" id="JAUKUA010000009">
    <property type="protein sequence ID" value="KAK0702185.1"/>
    <property type="molecule type" value="Genomic_DNA"/>
</dbReference>